<comment type="caution">
    <text evidence="2">The sequence shown here is derived from an EMBL/GenBank/DDBJ whole genome shotgun (WGS) entry which is preliminary data.</text>
</comment>
<gene>
    <name evidence="2" type="ORF">T190423A01A_20484</name>
</gene>
<dbReference type="Pfam" id="PF13585">
    <property type="entry name" value="CHU_C"/>
    <property type="match status" value="1"/>
</dbReference>
<evidence type="ECO:0000256" key="1">
    <source>
        <dbReference type="SAM" id="SignalP"/>
    </source>
</evidence>
<dbReference type="InterPro" id="IPR026341">
    <property type="entry name" value="T9SS_type_B"/>
</dbReference>
<dbReference type="InterPro" id="IPR013783">
    <property type="entry name" value="Ig-like_fold"/>
</dbReference>
<dbReference type="EMBL" id="CAXJIO010000011">
    <property type="protein sequence ID" value="CAL2102733.1"/>
    <property type="molecule type" value="Genomic_DNA"/>
</dbReference>
<dbReference type="NCBIfam" id="TIGR04131">
    <property type="entry name" value="Bac_Flav_CTERM"/>
    <property type="match status" value="1"/>
</dbReference>
<dbReference type="PANTHER" id="PTHR42754:SF1">
    <property type="entry name" value="LIPOPROTEIN"/>
    <property type="match status" value="1"/>
</dbReference>
<protein>
    <submittedName>
        <fullName evidence="2">Gliding motility-associated C-terminal domain-containing protein</fullName>
    </submittedName>
</protein>
<sequence>MGNNRIKNCLFFLLTLCNLTTVFSQSIVWQNTIGGSNYEYLSSIELTNDGNYILGGYSQSNISGDKTENSRGINDFWITKIDNSTGTILWQKTIGGNSSDTATKTKQTKDGGYIIGGYSSSNISGEKSENSRGSFDYWVVRLDSNRNIIWDRTYGGNGIDRLWSIIETDDGGFLMGGESYSDISGDKTENSRGKNDVWIIKTDANGDIEWQKTFGGNDIDYLKSLTKANNGGYILAASSMSNISGEKSENSRGFGGDYWIIKIDDSGNIIWDKTIGGDNGDYAQSIIPTSDGNYIIGGDAASNISGEKTENSICISTDVWLVKINDDGNIIWDKTIGGESTEWVGNIQETKDKGIIIGSMSSSDISAYKTEKSVGDRDYWLVKLNKDGIIEWEKTLGGTDTDQLMAVIQAPDESYVLGGWSTSNVSGDKTENSNGKWDYWFLKFKNTSSSTYNPPNLERITVCEGQDLKLTAPSGHSFKWSGPENFTSTLQNPTLSNITNLNAGIYTCTLTNNANCTEVKIIHLTVTNASIAITPLTDVIACDDNNDNKASFNLLEKANELLNQNSEFVLDFLDGNGTSIPQPLPEAYINIIPNEEIITVKVSTKDAPSCYNTTSFKLIVSSVPNVTIDNIQNCDDNNDGFTEFNLLKYQENILNTTSNLVVDFYDHNNNQIPITTNYTNSIPNEEVITVKLINKANPNCFKTTTFRLIASNCSEPEPVDQTEFPNYFTPNNDALNDYWPNNTNNKFGIKRITIYNRFGTKLVELNQLDLGWDGTYNGQPMPSNDYWYKAEMLNGNVLKGNFSLIRK</sequence>
<dbReference type="PANTHER" id="PTHR42754">
    <property type="entry name" value="ENDOGLUCANASE"/>
    <property type="match status" value="1"/>
</dbReference>
<feature type="signal peptide" evidence="1">
    <location>
        <begin position="1"/>
        <end position="24"/>
    </location>
</feature>
<proteinExistence type="predicted"/>
<evidence type="ECO:0000313" key="3">
    <source>
        <dbReference type="Proteomes" id="UP001497527"/>
    </source>
</evidence>
<dbReference type="RefSeq" id="WP_348716349.1">
    <property type="nucleotide sequence ID" value="NZ_CAXJIO010000011.1"/>
</dbReference>
<evidence type="ECO:0000313" key="2">
    <source>
        <dbReference type="EMBL" id="CAL2102733.1"/>
    </source>
</evidence>
<feature type="chain" id="PRO_5047473568" evidence="1">
    <location>
        <begin position="25"/>
        <end position="807"/>
    </location>
</feature>
<keyword evidence="3" id="KW-1185">Reference proteome</keyword>
<accession>A0ABM9PB85</accession>
<reference evidence="2 3" key="1">
    <citation type="submission" date="2024-05" db="EMBL/GenBank/DDBJ databases">
        <authorList>
            <person name="Duchaud E."/>
        </authorList>
    </citation>
    <scope>NUCLEOTIDE SEQUENCE [LARGE SCALE GENOMIC DNA]</scope>
    <source>
        <strain evidence="2">Ena-SAMPLE-TAB-13-05-2024-13:56:06:370-140308</strain>
    </source>
</reference>
<dbReference type="Gene3D" id="2.60.40.10">
    <property type="entry name" value="Immunoglobulins"/>
    <property type="match status" value="1"/>
</dbReference>
<name>A0ABM9PB85_9FLAO</name>
<keyword evidence="1" id="KW-0732">Signal</keyword>
<organism evidence="2 3">
    <name type="scientific">Tenacibaculum polynesiense</name>
    <dbReference type="NCBI Taxonomy" id="3137857"/>
    <lineage>
        <taxon>Bacteria</taxon>
        <taxon>Pseudomonadati</taxon>
        <taxon>Bacteroidota</taxon>
        <taxon>Flavobacteriia</taxon>
        <taxon>Flavobacteriales</taxon>
        <taxon>Flavobacteriaceae</taxon>
        <taxon>Tenacibaculum</taxon>
    </lineage>
</organism>
<dbReference type="Gene3D" id="2.80.10.50">
    <property type="match status" value="1"/>
</dbReference>
<dbReference type="Proteomes" id="UP001497527">
    <property type="component" value="Unassembled WGS sequence"/>
</dbReference>